<feature type="domain" description="Ig-like" evidence="4">
    <location>
        <begin position="110"/>
        <end position="205"/>
    </location>
</feature>
<keyword evidence="3" id="KW-0732">Signal</keyword>
<dbReference type="AlphaFoldDB" id="A0A9Q1E0S2"/>
<feature type="region of interest" description="Disordered" evidence="1">
    <location>
        <begin position="260"/>
        <end position="318"/>
    </location>
</feature>
<dbReference type="Gene3D" id="2.60.40.10">
    <property type="entry name" value="Immunoglobulins"/>
    <property type="match status" value="2"/>
</dbReference>
<dbReference type="InterPro" id="IPR013783">
    <property type="entry name" value="Ig-like_fold"/>
</dbReference>
<feature type="chain" id="PRO_5040474091" description="Ig-like domain-containing protein" evidence="3">
    <location>
        <begin position="21"/>
        <end position="318"/>
    </location>
</feature>
<dbReference type="Proteomes" id="UP001152803">
    <property type="component" value="Unassembled WGS sequence"/>
</dbReference>
<dbReference type="InterPro" id="IPR036179">
    <property type="entry name" value="Ig-like_dom_sf"/>
</dbReference>
<keyword evidence="2" id="KW-0472">Membrane</keyword>
<evidence type="ECO:0000259" key="4">
    <source>
        <dbReference type="PROSITE" id="PS50835"/>
    </source>
</evidence>
<keyword evidence="6" id="KW-1185">Reference proteome</keyword>
<protein>
    <recommendedName>
        <fullName evidence="4">Ig-like domain-containing protein</fullName>
    </recommendedName>
</protein>
<proteinExistence type="predicted"/>
<dbReference type="SMART" id="SM00409">
    <property type="entry name" value="IG"/>
    <property type="match status" value="2"/>
</dbReference>
<organism evidence="5 6">
    <name type="scientific">Conger conger</name>
    <name type="common">Conger eel</name>
    <name type="synonym">Muraena conger</name>
    <dbReference type="NCBI Taxonomy" id="82655"/>
    <lineage>
        <taxon>Eukaryota</taxon>
        <taxon>Metazoa</taxon>
        <taxon>Chordata</taxon>
        <taxon>Craniata</taxon>
        <taxon>Vertebrata</taxon>
        <taxon>Euteleostomi</taxon>
        <taxon>Actinopterygii</taxon>
        <taxon>Neopterygii</taxon>
        <taxon>Teleostei</taxon>
        <taxon>Anguilliformes</taxon>
        <taxon>Congridae</taxon>
        <taxon>Conger</taxon>
    </lineage>
</organism>
<dbReference type="InterPro" id="IPR007110">
    <property type="entry name" value="Ig-like_dom"/>
</dbReference>
<dbReference type="InterPro" id="IPR003598">
    <property type="entry name" value="Ig_sub2"/>
</dbReference>
<feature type="transmembrane region" description="Helical" evidence="2">
    <location>
        <begin position="222"/>
        <end position="250"/>
    </location>
</feature>
<evidence type="ECO:0000313" key="5">
    <source>
        <dbReference type="EMBL" id="KAJ8287498.1"/>
    </source>
</evidence>
<feature type="domain" description="Ig-like" evidence="4">
    <location>
        <begin position="32"/>
        <end position="104"/>
    </location>
</feature>
<feature type="compositionally biased region" description="Acidic residues" evidence="1">
    <location>
        <begin position="308"/>
        <end position="318"/>
    </location>
</feature>
<dbReference type="SMART" id="SM00408">
    <property type="entry name" value="IGc2"/>
    <property type="match status" value="2"/>
</dbReference>
<gene>
    <name evidence="5" type="ORF">COCON_G00001570</name>
</gene>
<dbReference type="PANTHER" id="PTHR46013">
    <property type="entry name" value="VASCULAR CELL ADHESION MOLECULE 1"/>
    <property type="match status" value="1"/>
</dbReference>
<dbReference type="OrthoDB" id="8959865at2759"/>
<sequence length="318" mass="34478">MMSPLVMMMMMMVMITPALTFSGFTVEPTSLPSSVLFESGAPVMLEGDPVQMSCPSLQSNYSLIYRWSFRNWSSGLDSTIGSNQTLPVKTAMPEDSGHYNCTVSEIGIVPWSSVFSTDLTVVERLSASLVVVGFQGLVVIEGSGLVTLKCVTSSGPSPVSWRWYRLAGVGLRLVEVGQEQELSLGRTADSGEYLCRAETSTLGLTQIDHSDSHQVDIIPLPVGLPVGIAALVLVFLCLLLLVLVAAWLFIQRERETAALHKQANGSPAKGHPGPGMELKEDSKTVEDEVYMNCETSGEGYTDQNHDEISEENTYDCLS</sequence>
<evidence type="ECO:0000313" key="6">
    <source>
        <dbReference type="Proteomes" id="UP001152803"/>
    </source>
</evidence>
<evidence type="ECO:0000256" key="3">
    <source>
        <dbReference type="SAM" id="SignalP"/>
    </source>
</evidence>
<evidence type="ECO:0000256" key="1">
    <source>
        <dbReference type="SAM" id="MobiDB-lite"/>
    </source>
</evidence>
<dbReference type="EMBL" id="JAFJMO010000001">
    <property type="protein sequence ID" value="KAJ8287498.1"/>
    <property type="molecule type" value="Genomic_DNA"/>
</dbReference>
<dbReference type="InterPro" id="IPR003599">
    <property type="entry name" value="Ig_sub"/>
</dbReference>
<comment type="caution">
    <text evidence="5">The sequence shown here is derived from an EMBL/GenBank/DDBJ whole genome shotgun (WGS) entry which is preliminary data.</text>
</comment>
<feature type="compositionally biased region" description="Basic and acidic residues" evidence="1">
    <location>
        <begin position="277"/>
        <end position="286"/>
    </location>
</feature>
<evidence type="ECO:0000256" key="2">
    <source>
        <dbReference type="SAM" id="Phobius"/>
    </source>
</evidence>
<keyword evidence="2" id="KW-1133">Transmembrane helix</keyword>
<accession>A0A9Q1E0S2</accession>
<reference evidence="5" key="1">
    <citation type="journal article" date="2023" name="Science">
        <title>Genome structures resolve the early diversification of teleost fishes.</title>
        <authorList>
            <person name="Parey E."/>
            <person name="Louis A."/>
            <person name="Montfort J."/>
            <person name="Bouchez O."/>
            <person name="Roques C."/>
            <person name="Iampietro C."/>
            <person name="Lluch J."/>
            <person name="Castinel A."/>
            <person name="Donnadieu C."/>
            <person name="Desvignes T."/>
            <person name="Floi Bucao C."/>
            <person name="Jouanno E."/>
            <person name="Wen M."/>
            <person name="Mejri S."/>
            <person name="Dirks R."/>
            <person name="Jansen H."/>
            <person name="Henkel C."/>
            <person name="Chen W.J."/>
            <person name="Zahm M."/>
            <person name="Cabau C."/>
            <person name="Klopp C."/>
            <person name="Thompson A.W."/>
            <person name="Robinson-Rechavi M."/>
            <person name="Braasch I."/>
            <person name="Lecointre G."/>
            <person name="Bobe J."/>
            <person name="Postlethwait J.H."/>
            <person name="Berthelot C."/>
            <person name="Roest Crollius H."/>
            <person name="Guiguen Y."/>
        </authorList>
    </citation>
    <scope>NUCLEOTIDE SEQUENCE</scope>
    <source>
        <strain evidence="5">Concon-B</strain>
    </source>
</reference>
<dbReference type="SUPFAM" id="SSF48726">
    <property type="entry name" value="Immunoglobulin"/>
    <property type="match status" value="2"/>
</dbReference>
<name>A0A9Q1E0S2_CONCO</name>
<dbReference type="PANTHER" id="PTHR46013:SF4">
    <property type="entry name" value="B-CELL RECEPTOR CD22-RELATED"/>
    <property type="match status" value="1"/>
</dbReference>
<keyword evidence="2" id="KW-0812">Transmembrane</keyword>
<dbReference type="PROSITE" id="PS50835">
    <property type="entry name" value="IG_LIKE"/>
    <property type="match status" value="2"/>
</dbReference>
<feature type="signal peptide" evidence="3">
    <location>
        <begin position="1"/>
        <end position="20"/>
    </location>
</feature>